<protein>
    <recommendedName>
        <fullName evidence="4">NYN domain-containing protein</fullName>
    </recommendedName>
</protein>
<proteinExistence type="predicted"/>
<evidence type="ECO:0000313" key="3">
    <source>
        <dbReference type="Proteomes" id="UP000034112"/>
    </source>
</evidence>
<dbReference type="OrthoDB" id="5590473at2759"/>
<dbReference type="EMBL" id="JOKZ01000744">
    <property type="protein sequence ID" value="KKO96758.1"/>
    <property type="molecule type" value="Genomic_DNA"/>
</dbReference>
<name>A0A0F9ZUK7_TRIHA</name>
<reference evidence="3" key="1">
    <citation type="journal article" date="2015" name="Genome Announc.">
        <title>Draft whole-genome sequence of the biocontrol agent Trichoderma harzianum T6776.</title>
        <authorList>
            <person name="Baroncelli R."/>
            <person name="Piaggeschi G."/>
            <person name="Fiorini L."/>
            <person name="Bertolini E."/>
            <person name="Zapparata A."/>
            <person name="Pe M.E."/>
            <person name="Sarrocco S."/>
            <person name="Vannacci G."/>
        </authorList>
    </citation>
    <scope>NUCLEOTIDE SEQUENCE [LARGE SCALE GENOMIC DNA]</scope>
    <source>
        <strain evidence="3">T6776</strain>
    </source>
</reference>
<dbReference type="OMA" id="ECPECSP"/>
<evidence type="ECO:0000313" key="2">
    <source>
        <dbReference type="EMBL" id="KKO96758.1"/>
    </source>
</evidence>
<feature type="compositionally biased region" description="Low complexity" evidence="1">
    <location>
        <begin position="130"/>
        <end position="142"/>
    </location>
</feature>
<evidence type="ECO:0000256" key="1">
    <source>
        <dbReference type="SAM" id="MobiDB-lite"/>
    </source>
</evidence>
<dbReference type="AlphaFoldDB" id="A0A0F9ZUK7"/>
<evidence type="ECO:0008006" key="4">
    <source>
        <dbReference type="Google" id="ProtNLM"/>
    </source>
</evidence>
<dbReference type="Proteomes" id="UP000034112">
    <property type="component" value="Unassembled WGS sequence"/>
</dbReference>
<feature type="compositionally biased region" description="Low complexity" evidence="1">
    <location>
        <begin position="94"/>
        <end position="103"/>
    </location>
</feature>
<dbReference type="CDD" id="cd18724">
    <property type="entry name" value="PIN_LabA-like"/>
    <property type="match status" value="1"/>
</dbReference>
<organism evidence="2 3">
    <name type="scientific">Trichoderma harzianum</name>
    <name type="common">Hypocrea lixii</name>
    <dbReference type="NCBI Taxonomy" id="5544"/>
    <lineage>
        <taxon>Eukaryota</taxon>
        <taxon>Fungi</taxon>
        <taxon>Dikarya</taxon>
        <taxon>Ascomycota</taxon>
        <taxon>Pezizomycotina</taxon>
        <taxon>Sordariomycetes</taxon>
        <taxon>Hypocreomycetidae</taxon>
        <taxon>Hypocreales</taxon>
        <taxon>Hypocreaceae</taxon>
        <taxon>Trichoderma</taxon>
    </lineage>
</organism>
<feature type="compositionally biased region" description="Polar residues" evidence="1">
    <location>
        <begin position="84"/>
        <end position="93"/>
    </location>
</feature>
<feature type="region of interest" description="Disordered" evidence="1">
    <location>
        <begin position="78"/>
        <end position="150"/>
    </location>
</feature>
<sequence length="398" mass="45159">MIDPPEIHYIDRIETVYQSSNYDAASSSSYTSAKPIKLGDFSKLFTKFLDSPQHRYDPGPDLLERSDYDDDYAPAQIALKPGRLSSTPSNYGMSSSPPGLSPSACRHPSSQSCMCGRGRRRAGQTDLLTSSSPECPECSPPSNTMHHSRSWVNKLPSSVRDKLRLKDDRHRTLMMNLVPYRVRDASLAEKHSTITSQGVHVFVDMSNIDIGYQRTVKGFRRLDENTRLSPVPHLNLQFLTKILVRDRPVVALNVCCSTLPGRSEPRYVQQLRELGYHVDLRERKGVLEGGLTFTGASDTLRFVEDLVDETLQVRIAESVMEYFLTPGTIVLATGDAKPSPHSDGFFSYVERALKMGWNVEVISWRGNLSQRWIDRQWTSQWRDKFRVILLDEFLEVLK</sequence>
<accession>A0A0F9ZUK7</accession>
<comment type="caution">
    <text evidence="2">The sequence shown here is derived from an EMBL/GenBank/DDBJ whole genome shotgun (WGS) entry which is preliminary data.</text>
</comment>
<dbReference type="Gene3D" id="3.40.50.1010">
    <property type="entry name" value="5'-nuclease"/>
    <property type="match status" value="1"/>
</dbReference>
<gene>
    <name evidence="2" type="ORF">THAR02_11143</name>
</gene>